<reference evidence="2 3" key="1">
    <citation type="submission" date="2021-01" db="EMBL/GenBank/DDBJ databases">
        <title>Whole genome shotgun sequence of Actinoplanes deccanensis NBRC 13994.</title>
        <authorList>
            <person name="Komaki H."/>
            <person name="Tamura T."/>
        </authorList>
    </citation>
    <scope>NUCLEOTIDE SEQUENCE [LARGE SCALE GENOMIC DNA]</scope>
    <source>
        <strain evidence="2 3">NBRC 13994</strain>
    </source>
</reference>
<evidence type="ECO:0000259" key="1">
    <source>
        <dbReference type="PROSITE" id="PS51750"/>
    </source>
</evidence>
<keyword evidence="3" id="KW-1185">Reference proteome</keyword>
<comment type="caution">
    <text evidence="2">The sequence shown here is derived from an EMBL/GenBank/DDBJ whole genome shotgun (WGS) entry which is preliminary data.</text>
</comment>
<dbReference type="Proteomes" id="UP000609879">
    <property type="component" value="Unassembled WGS sequence"/>
</dbReference>
<feature type="domain" description="Bro-N" evidence="1">
    <location>
        <begin position="1"/>
        <end position="105"/>
    </location>
</feature>
<name>A0ABQ3XZT4_9ACTN</name>
<sequence length="276" mass="30372">MSSIARVFGFGGAELRTTLVDEEPWFVAADICRVLGLKNTTMALRALDEDEKGLSRIDTPGGQQNLAVVNESGLYALIVRSDKPNAKPFRRWVTGEVLPAIRKTGRYDITEQNTNHPAIPQSFADALQLAADQAREIERQNNAIAELEPRAAQADHHRSADAKIPIGDFANNLKAWAKQNHGVQIRHKDVWDFLGDIGLLIRGNTARNNQPTAFATDRDFVRVKTSEYETETRGLQSSTSPRLTPAGEGWAWDRAVKRIATHGSLAAPTKAIEGAK</sequence>
<evidence type="ECO:0000313" key="3">
    <source>
        <dbReference type="Proteomes" id="UP000609879"/>
    </source>
</evidence>
<evidence type="ECO:0000313" key="2">
    <source>
        <dbReference type="EMBL" id="GID73258.1"/>
    </source>
</evidence>
<proteinExistence type="predicted"/>
<dbReference type="PANTHER" id="PTHR36180">
    <property type="entry name" value="DNA-BINDING PROTEIN-RELATED-RELATED"/>
    <property type="match status" value="1"/>
</dbReference>
<dbReference type="RefSeq" id="WP_203761188.1">
    <property type="nucleotide sequence ID" value="NZ_BAAABO010000029.1"/>
</dbReference>
<dbReference type="InterPro" id="IPR003497">
    <property type="entry name" value="BRO_N_domain"/>
</dbReference>
<dbReference type="SMART" id="SM01040">
    <property type="entry name" value="Bro-N"/>
    <property type="match status" value="1"/>
</dbReference>
<organism evidence="2 3">
    <name type="scientific">Paractinoplanes deccanensis</name>
    <dbReference type="NCBI Taxonomy" id="113561"/>
    <lineage>
        <taxon>Bacteria</taxon>
        <taxon>Bacillati</taxon>
        <taxon>Actinomycetota</taxon>
        <taxon>Actinomycetes</taxon>
        <taxon>Micromonosporales</taxon>
        <taxon>Micromonosporaceae</taxon>
        <taxon>Paractinoplanes</taxon>
    </lineage>
</organism>
<dbReference type="PROSITE" id="PS51750">
    <property type="entry name" value="BRO_N"/>
    <property type="match status" value="1"/>
</dbReference>
<dbReference type="Pfam" id="PF02498">
    <property type="entry name" value="Bro-N"/>
    <property type="match status" value="1"/>
</dbReference>
<dbReference type="PANTHER" id="PTHR36180:SF2">
    <property type="entry name" value="BRO FAMILY PROTEIN"/>
    <property type="match status" value="1"/>
</dbReference>
<dbReference type="InterPro" id="IPR005039">
    <property type="entry name" value="Ant_C"/>
</dbReference>
<gene>
    <name evidence="2" type="ORF">Ade02nite_18990</name>
</gene>
<accession>A0ABQ3XZT4</accession>
<protein>
    <submittedName>
        <fullName evidence="2">Antirepressor</fullName>
    </submittedName>
</protein>
<dbReference type="Pfam" id="PF03374">
    <property type="entry name" value="ANT"/>
    <property type="match status" value="1"/>
</dbReference>
<dbReference type="EMBL" id="BOMI01000033">
    <property type="protein sequence ID" value="GID73258.1"/>
    <property type="molecule type" value="Genomic_DNA"/>
</dbReference>